<protein>
    <submittedName>
        <fullName evidence="9">Peptide transporter ptr2</fullName>
    </submittedName>
</protein>
<feature type="compositionally biased region" description="Basic and acidic residues" evidence="7">
    <location>
        <begin position="67"/>
        <end position="81"/>
    </location>
</feature>
<comment type="subcellular location">
    <subcellularLocation>
        <location evidence="1">Membrane</location>
        <topology evidence="1">Multi-pass membrane protein</topology>
    </subcellularLocation>
</comment>
<feature type="transmembrane region" description="Helical" evidence="8">
    <location>
        <begin position="231"/>
        <end position="250"/>
    </location>
</feature>
<dbReference type="GO" id="GO:0071916">
    <property type="term" value="F:dipeptide transmembrane transporter activity"/>
    <property type="evidence" value="ECO:0007669"/>
    <property type="project" value="UniProtKB-ARBA"/>
</dbReference>
<keyword evidence="10" id="KW-1185">Reference proteome</keyword>
<evidence type="ECO:0000256" key="7">
    <source>
        <dbReference type="SAM" id="MobiDB-lite"/>
    </source>
</evidence>
<feature type="transmembrane region" description="Helical" evidence="8">
    <location>
        <begin position="442"/>
        <end position="462"/>
    </location>
</feature>
<feature type="non-terminal residue" evidence="9">
    <location>
        <position position="1"/>
    </location>
</feature>
<organism evidence="9 10">
    <name type="scientific">Tolypocladium capitatum</name>
    <dbReference type="NCBI Taxonomy" id="45235"/>
    <lineage>
        <taxon>Eukaryota</taxon>
        <taxon>Fungi</taxon>
        <taxon>Dikarya</taxon>
        <taxon>Ascomycota</taxon>
        <taxon>Pezizomycotina</taxon>
        <taxon>Sordariomycetes</taxon>
        <taxon>Hypocreomycetidae</taxon>
        <taxon>Hypocreales</taxon>
        <taxon>Ophiocordycipitaceae</taxon>
        <taxon>Tolypocladium</taxon>
    </lineage>
</organism>
<dbReference type="AlphaFoldDB" id="A0A2K3QBS8"/>
<dbReference type="Gene3D" id="1.20.1250.20">
    <property type="entry name" value="MFS general substrate transporter like domains"/>
    <property type="match status" value="1"/>
</dbReference>
<dbReference type="InterPro" id="IPR000109">
    <property type="entry name" value="POT_fam"/>
</dbReference>
<comment type="caution">
    <text evidence="9">The sequence shown here is derived from an EMBL/GenBank/DDBJ whole genome shotgun (WGS) entry which is preliminary data.</text>
</comment>
<feature type="transmembrane region" description="Helical" evidence="8">
    <location>
        <begin position="174"/>
        <end position="193"/>
    </location>
</feature>
<comment type="similarity">
    <text evidence="2">Belongs to the major facilitator superfamily. Proton-dependent oligopeptide transporter (POT/PTR) (TC 2.A.17) family.</text>
</comment>
<feature type="transmembrane region" description="Helical" evidence="8">
    <location>
        <begin position="598"/>
        <end position="616"/>
    </location>
</feature>
<reference evidence="9 10" key="1">
    <citation type="submission" date="2017-08" db="EMBL/GenBank/DDBJ databases">
        <title>Harnessing the power of phylogenomics to disentangle the directionality and signatures of interkingdom host jumping in the parasitic fungal genus Tolypocladium.</title>
        <authorList>
            <person name="Quandt C.A."/>
            <person name="Patterson W."/>
            <person name="Spatafora J.W."/>
        </authorList>
    </citation>
    <scope>NUCLEOTIDE SEQUENCE [LARGE SCALE GENOMIC DNA]</scope>
    <source>
        <strain evidence="9 10">CBS 113982</strain>
    </source>
</reference>
<feature type="transmembrane region" description="Helical" evidence="8">
    <location>
        <begin position="288"/>
        <end position="310"/>
    </location>
</feature>
<dbReference type="OrthoDB" id="8904098at2759"/>
<feature type="region of interest" description="Disordered" evidence="7">
    <location>
        <begin position="67"/>
        <end position="99"/>
    </location>
</feature>
<evidence type="ECO:0000256" key="1">
    <source>
        <dbReference type="ARBA" id="ARBA00004141"/>
    </source>
</evidence>
<evidence type="ECO:0000256" key="3">
    <source>
        <dbReference type="ARBA" id="ARBA00022448"/>
    </source>
</evidence>
<name>A0A2K3QBS8_9HYPO</name>
<evidence type="ECO:0000256" key="2">
    <source>
        <dbReference type="ARBA" id="ARBA00005982"/>
    </source>
</evidence>
<keyword evidence="5 8" id="KW-1133">Transmembrane helix</keyword>
<feature type="transmembrane region" description="Helical" evidence="8">
    <location>
        <begin position="404"/>
        <end position="422"/>
    </location>
</feature>
<dbReference type="InterPro" id="IPR036259">
    <property type="entry name" value="MFS_trans_sf"/>
</dbReference>
<keyword evidence="4 8" id="KW-0812">Transmembrane</keyword>
<dbReference type="SUPFAM" id="SSF103473">
    <property type="entry name" value="MFS general substrate transporter"/>
    <property type="match status" value="1"/>
</dbReference>
<evidence type="ECO:0000256" key="8">
    <source>
        <dbReference type="SAM" id="Phobius"/>
    </source>
</evidence>
<dbReference type="Pfam" id="PF00854">
    <property type="entry name" value="PTR2"/>
    <property type="match status" value="1"/>
</dbReference>
<feature type="transmembrane region" description="Helical" evidence="8">
    <location>
        <begin position="566"/>
        <end position="586"/>
    </location>
</feature>
<accession>A0A2K3QBS8</accession>
<dbReference type="Proteomes" id="UP000236621">
    <property type="component" value="Unassembled WGS sequence"/>
</dbReference>
<feature type="transmembrane region" description="Helical" evidence="8">
    <location>
        <begin position="205"/>
        <end position="225"/>
    </location>
</feature>
<feature type="transmembrane region" description="Helical" evidence="8">
    <location>
        <begin position="483"/>
        <end position="501"/>
    </location>
</feature>
<evidence type="ECO:0000313" key="10">
    <source>
        <dbReference type="Proteomes" id="UP000236621"/>
    </source>
</evidence>
<evidence type="ECO:0000256" key="4">
    <source>
        <dbReference type="ARBA" id="ARBA00022692"/>
    </source>
</evidence>
<evidence type="ECO:0000256" key="5">
    <source>
        <dbReference type="ARBA" id="ARBA00022989"/>
    </source>
</evidence>
<dbReference type="FunFam" id="1.20.1250.20:FF:000085">
    <property type="entry name" value="MFS peptide transporter Ptr2"/>
    <property type="match status" value="1"/>
</dbReference>
<keyword evidence="6 8" id="KW-0472">Membrane</keyword>
<sequence length="651" mass="72366">GGKQANHSRPSLYLTGTAAACRCSGFLLVEIRKQHRSEPATAAEHSTMTSAVQLDNDAITRGLADPEHQGLAHSPVRKESVAGHSVPVDDDEYEDKPTEEEMHTLRRVSGKIMWSMWTIAFVELCERFSYYGTSVLYTNFVNRPLPADSTTGAPQHSGDRPGALGMGPKAAQGLSLFNVFFAYLLPLLGAWIADARLGRFWTLHLAIGISTIAHVILVVAASPGVITNNNGAFACFIIGLLTLCVGTGFFKANVSPLLAEQNEDTRPRIEVRKGERVIVDPAVTNTRIFLYFYFAINFGALAGQIGMVYVEKFVGFWVAFLIPTGMFLIAPFVFWSQKKNYKLKPPTGSLLSKFFQMFLFVRKRSSLTKFSWDVAKPSNVPVAERPEWMTYDDAWVDEVRRGLMACKVFLFLPVFYLCYNQMTGNLTIQAGTMELHGVPNDVIQNLNPISILIMIPLIDHLLYPGLRKFGFIFTPIKRMTTGFIVAGLSMVASAVMQYYIYQRSPCGWYANKIILVDGKKQACDPAPINVWAQCLPYILIGISEIFANVTSYEYAFSKAPENMKSLVMSVNLFMGAISAALGQAFTPLSDDPLLVWNYTAVACIAMTGGVAFWFCFRHLDSDEDKWNMLKKSEFIGRQQPGLHKTHESGEA</sequence>
<evidence type="ECO:0000313" key="9">
    <source>
        <dbReference type="EMBL" id="PNY24988.1"/>
    </source>
</evidence>
<feature type="transmembrane region" description="Helical" evidence="8">
    <location>
        <begin position="535"/>
        <end position="554"/>
    </location>
</feature>
<keyword evidence="3" id="KW-0813">Transport</keyword>
<feature type="transmembrane region" description="Helical" evidence="8">
    <location>
        <begin position="316"/>
        <end position="335"/>
    </location>
</feature>
<dbReference type="PANTHER" id="PTHR11654">
    <property type="entry name" value="OLIGOPEPTIDE TRANSPORTER-RELATED"/>
    <property type="match status" value="1"/>
</dbReference>
<proteinExistence type="inferred from homology"/>
<gene>
    <name evidence="9" type="ORF">TCAP_05072</name>
</gene>
<evidence type="ECO:0000256" key="6">
    <source>
        <dbReference type="ARBA" id="ARBA00023136"/>
    </source>
</evidence>
<dbReference type="GO" id="GO:0005886">
    <property type="term" value="C:plasma membrane"/>
    <property type="evidence" value="ECO:0007669"/>
    <property type="project" value="UniProtKB-ARBA"/>
</dbReference>
<dbReference type="EMBL" id="NRSZ01000822">
    <property type="protein sequence ID" value="PNY24988.1"/>
    <property type="molecule type" value="Genomic_DNA"/>
</dbReference>